<evidence type="ECO:0000313" key="1">
    <source>
        <dbReference type="EMBL" id="GME72175.1"/>
    </source>
</evidence>
<gene>
    <name evidence="1" type="ORF">Amon02_000087800</name>
</gene>
<sequence length="674" mass="77348">MMKIFHSSPEKLKPFQTQDSNSWDTQTDIYHTARSRFTQRLLKEIELSTNNQATDSLNGNSEYGSAKSHIQPNKASRKNSLAYSLFSKCDTASFISPEIGTSTRNTLITRFKQDVNSSNVVLDMSNSDENSDETKLLPAQERLLVQNVADGLFTVGTVAIRYANNDQFKQYHETQNKENEVTPHKSDLSLVQTVTLENSLAICRSVLANCKTRNEIYQFLERLEKEILDFLLTMYPKDAEVVKRNFADIYNQAGNAQAKLHTVLEKEQQSPQSPIQLPKLHIQDDTTAVPNENKEGRENASNHRDKSKLKHITIEPLIAEIDNMLNALGFSPDEKENEPNEYDEESDFEHTKPLFFEGNKDENIKSNTKSPNRKRHFSKLINWWLKDTKSNPESQNQESHTLDNENAKTNSSEEENNEQLDDDVVGDQMTKTPNKTDPFRSHFKRINSTWKIKQVGNNVAGEQTYETQNYTDPFRSHAKHIDSTLTLAEKDTRNSPLDTPSQIQSSVYQPETPDKKQHLSKLFETGQKTQNKKGAIVSFIEEYEQSNNIPLNHTYEKQNYDFSYPPHAKMIDLTISQFPEPDLGSMDSTKESTLYDDVVGVHLPKRISYGLKGETTTIQERFEFWARFGDPGWLDEVNKNSKPLADNWVVRLLDKYKDYQANRYLAKHPPPPGY</sequence>
<name>A0ACB5STN7_AMBMO</name>
<accession>A0ACB5STN7</accession>
<protein>
    <submittedName>
        <fullName evidence="1">Unnamed protein product</fullName>
    </submittedName>
</protein>
<reference evidence="1" key="1">
    <citation type="submission" date="2023-04" db="EMBL/GenBank/DDBJ databases">
        <title>Ambrosiozyma monospora NBRC 10751.</title>
        <authorList>
            <person name="Ichikawa N."/>
            <person name="Sato H."/>
            <person name="Tonouchi N."/>
        </authorList>
    </citation>
    <scope>NUCLEOTIDE SEQUENCE</scope>
    <source>
        <strain evidence="1">NBRC 10751</strain>
    </source>
</reference>
<organism evidence="1 2">
    <name type="scientific">Ambrosiozyma monospora</name>
    <name type="common">Yeast</name>
    <name type="synonym">Endomycopsis monosporus</name>
    <dbReference type="NCBI Taxonomy" id="43982"/>
    <lineage>
        <taxon>Eukaryota</taxon>
        <taxon>Fungi</taxon>
        <taxon>Dikarya</taxon>
        <taxon>Ascomycota</taxon>
        <taxon>Saccharomycotina</taxon>
        <taxon>Pichiomycetes</taxon>
        <taxon>Pichiales</taxon>
        <taxon>Pichiaceae</taxon>
        <taxon>Ambrosiozyma</taxon>
    </lineage>
</organism>
<comment type="caution">
    <text evidence="1">The sequence shown here is derived from an EMBL/GenBank/DDBJ whole genome shotgun (WGS) entry which is preliminary data.</text>
</comment>
<proteinExistence type="predicted"/>
<dbReference type="EMBL" id="BSXS01000362">
    <property type="protein sequence ID" value="GME72175.1"/>
    <property type="molecule type" value="Genomic_DNA"/>
</dbReference>
<keyword evidence="2" id="KW-1185">Reference proteome</keyword>
<evidence type="ECO:0000313" key="2">
    <source>
        <dbReference type="Proteomes" id="UP001165064"/>
    </source>
</evidence>
<dbReference type="Proteomes" id="UP001165064">
    <property type="component" value="Unassembled WGS sequence"/>
</dbReference>